<proteinExistence type="predicted"/>
<comment type="caution">
    <text evidence="1">The sequence shown here is derived from an EMBL/GenBank/DDBJ whole genome shotgun (WGS) entry which is preliminary data.</text>
</comment>
<evidence type="ECO:0000313" key="1">
    <source>
        <dbReference type="EMBL" id="KAF7709022.1"/>
    </source>
</evidence>
<protein>
    <submittedName>
        <fullName evidence="1">Uncharacterized protein</fullName>
    </submittedName>
</protein>
<dbReference type="Proteomes" id="UP000606274">
    <property type="component" value="Unassembled WGS sequence"/>
</dbReference>
<accession>A0A8T0BNZ7</accession>
<dbReference type="AlphaFoldDB" id="A0A8T0BNZ7"/>
<dbReference type="EMBL" id="JABFDY010000004">
    <property type="protein sequence ID" value="KAF7709022.1"/>
    <property type="molecule type" value="Genomic_DNA"/>
</dbReference>
<organism evidence="1 2">
    <name type="scientific">Silurus meridionalis</name>
    <name type="common">Southern catfish</name>
    <name type="synonym">Silurus soldatovi meridionalis</name>
    <dbReference type="NCBI Taxonomy" id="175797"/>
    <lineage>
        <taxon>Eukaryota</taxon>
        <taxon>Metazoa</taxon>
        <taxon>Chordata</taxon>
        <taxon>Craniata</taxon>
        <taxon>Vertebrata</taxon>
        <taxon>Euteleostomi</taxon>
        <taxon>Actinopterygii</taxon>
        <taxon>Neopterygii</taxon>
        <taxon>Teleostei</taxon>
        <taxon>Ostariophysi</taxon>
        <taxon>Siluriformes</taxon>
        <taxon>Siluridae</taxon>
        <taxon>Silurus</taxon>
    </lineage>
</organism>
<reference evidence="1" key="1">
    <citation type="submission" date="2020-08" db="EMBL/GenBank/DDBJ databases">
        <title>Chromosome-level assembly of Southern catfish (Silurus meridionalis) provides insights into visual adaptation to the nocturnal and benthic lifestyles.</title>
        <authorList>
            <person name="Zhang Y."/>
            <person name="Wang D."/>
            <person name="Peng Z."/>
        </authorList>
    </citation>
    <scope>NUCLEOTIDE SEQUENCE</scope>
    <source>
        <strain evidence="1">SWU-2019-XX</strain>
        <tissue evidence="1">Muscle</tissue>
    </source>
</reference>
<evidence type="ECO:0000313" key="2">
    <source>
        <dbReference type="Proteomes" id="UP000606274"/>
    </source>
</evidence>
<gene>
    <name evidence="1" type="ORF">HF521_018079</name>
</gene>
<name>A0A8T0BNZ7_SILME</name>
<keyword evidence="2" id="KW-1185">Reference proteome</keyword>
<sequence length="116" mass="13106">MLLRVQFGKEQKYVKLSELTFNAFLKEGASQLSSCSGTSDDTVILNYKLCDPVEEEAAAKGSQPKRPRHINYEAKARKEVPQSANLQKLVGQVVFVSPPPLTESHLKRMWEQLLLF</sequence>